<dbReference type="PANTHER" id="PTHR42951:SF17">
    <property type="entry name" value="METALLO-BETA-LACTAMASE DOMAIN-CONTAINING PROTEIN"/>
    <property type="match status" value="1"/>
</dbReference>
<evidence type="ECO:0000259" key="1">
    <source>
        <dbReference type="SMART" id="SM00849"/>
    </source>
</evidence>
<protein>
    <submittedName>
        <fullName evidence="2">Beta-lactamase</fullName>
    </submittedName>
</protein>
<dbReference type="PANTHER" id="PTHR42951">
    <property type="entry name" value="METALLO-BETA-LACTAMASE DOMAIN-CONTAINING"/>
    <property type="match status" value="1"/>
</dbReference>
<dbReference type="Proteomes" id="UP000186940">
    <property type="component" value="Unassembled WGS sequence"/>
</dbReference>
<dbReference type="STRING" id="1838285.SCAL_000941"/>
<dbReference type="InterPro" id="IPR050855">
    <property type="entry name" value="NDM-1-like"/>
</dbReference>
<dbReference type="PATRIC" id="fig|1838285.3.peg.953"/>
<reference evidence="2" key="1">
    <citation type="submission" date="2016-05" db="EMBL/GenBank/DDBJ databases">
        <title>Microbial consortia oxidize butane by reversing methanogenesis.</title>
        <authorList>
            <person name="Laso-Perez R."/>
            <person name="Richter M."/>
            <person name="Wegener G."/>
            <person name="Musat F."/>
        </authorList>
    </citation>
    <scope>NUCLEOTIDE SEQUENCE [LARGE SCALE GENOMIC DNA]</scope>
    <source>
        <strain evidence="2">BOX2</strain>
    </source>
</reference>
<evidence type="ECO:0000313" key="2">
    <source>
        <dbReference type="EMBL" id="OFV68301.1"/>
    </source>
</evidence>
<organism evidence="2 3">
    <name type="scientific">Candidatus Syntropharchaeum caldarium</name>
    <dbReference type="NCBI Taxonomy" id="1838285"/>
    <lineage>
        <taxon>Archaea</taxon>
        <taxon>Methanobacteriati</taxon>
        <taxon>Methanobacteriota</taxon>
        <taxon>Stenosarchaea group</taxon>
        <taxon>Methanomicrobia</taxon>
        <taxon>Methanosarcinales</taxon>
        <taxon>ANME-2 cluster</taxon>
        <taxon>Candidatus Syntropharchaeum</taxon>
    </lineage>
</organism>
<dbReference type="SMART" id="SM00849">
    <property type="entry name" value="Lactamase_B"/>
    <property type="match status" value="1"/>
</dbReference>
<dbReference type="Gene3D" id="3.60.15.10">
    <property type="entry name" value="Ribonuclease Z/Hydroxyacylglutathione hydrolase-like"/>
    <property type="match status" value="1"/>
</dbReference>
<evidence type="ECO:0000313" key="3">
    <source>
        <dbReference type="Proteomes" id="UP000186940"/>
    </source>
</evidence>
<dbReference type="CDD" id="cd07721">
    <property type="entry name" value="yflN-like_MBL-fold"/>
    <property type="match status" value="1"/>
</dbReference>
<dbReference type="InterPro" id="IPR001279">
    <property type="entry name" value="Metallo-B-lactamas"/>
</dbReference>
<dbReference type="SUPFAM" id="SSF56281">
    <property type="entry name" value="Metallo-hydrolase/oxidoreductase"/>
    <property type="match status" value="1"/>
</dbReference>
<comment type="caution">
    <text evidence="2">The sequence shown here is derived from an EMBL/GenBank/DDBJ whole genome shotgun (WGS) entry which is preliminary data.</text>
</comment>
<dbReference type="AlphaFoldDB" id="A0A1F2PC85"/>
<dbReference type="Pfam" id="PF00753">
    <property type="entry name" value="Lactamase_B"/>
    <property type="match status" value="1"/>
</dbReference>
<sequence>MPEKDKKDGQGNFIAGKGFNITMIKIITICLPLPYKLGTVNCYLIETDIGYILIDTGCSNKRTELEKELERAGCKPGNLKLIVLTHGDFDHTGNAAHLREKFGARIAMHHDDSGMSERGDMFWNRRKGNILLGMIARILFRFGKKERFKPDLYIDEGYDLSEYGLDAKVLHIPGHSKGSIGILTANGDLFCGDLLENKDKPVLSSIMDDLTTANASVEKLKRLEIKTVYLGHGKPFPMELFMKHHRKRDKEEN</sequence>
<dbReference type="InterPro" id="IPR036866">
    <property type="entry name" value="RibonucZ/Hydroxyglut_hydro"/>
</dbReference>
<proteinExistence type="predicted"/>
<feature type="domain" description="Metallo-beta-lactamase" evidence="1">
    <location>
        <begin position="39"/>
        <end position="232"/>
    </location>
</feature>
<gene>
    <name evidence="2" type="ORF">SCAL_000941</name>
</gene>
<accession>A0A1F2PC85</accession>
<dbReference type="EMBL" id="LYOS01000002">
    <property type="protein sequence ID" value="OFV68301.1"/>
    <property type="molecule type" value="Genomic_DNA"/>
</dbReference>
<name>A0A1F2PC85_9EURY</name>
<keyword evidence="3" id="KW-1185">Reference proteome</keyword>